<feature type="region of interest" description="Disordered" evidence="4">
    <location>
        <begin position="363"/>
        <end position="461"/>
    </location>
</feature>
<dbReference type="Proteomes" id="UP000789759">
    <property type="component" value="Unassembled WGS sequence"/>
</dbReference>
<reference evidence="5" key="1">
    <citation type="submission" date="2021-06" db="EMBL/GenBank/DDBJ databases">
        <authorList>
            <person name="Kallberg Y."/>
            <person name="Tangrot J."/>
            <person name="Rosling A."/>
        </authorList>
    </citation>
    <scope>NUCLEOTIDE SEQUENCE</scope>
    <source>
        <strain evidence="5">FL966</strain>
    </source>
</reference>
<evidence type="ECO:0000256" key="4">
    <source>
        <dbReference type="SAM" id="MobiDB-lite"/>
    </source>
</evidence>
<proteinExistence type="predicted"/>
<accession>A0A9N9IQJ8</accession>
<keyword evidence="2" id="KW-0539">Nucleus</keyword>
<evidence type="ECO:0000256" key="2">
    <source>
        <dbReference type="ARBA" id="ARBA00023242"/>
    </source>
</evidence>
<dbReference type="InterPro" id="IPR008501">
    <property type="entry name" value="THOC7/Mft1"/>
</dbReference>
<feature type="region of interest" description="Disordered" evidence="4">
    <location>
        <begin position="191"/>
        <end position="229"/>
    </location>
</feature>
<dbReference type="OrthoDB" id="205166at2759"/>
<evidence type="ECO:0000256" key="1">
    <source>
        <dbReference type="ARBA" id="ARBA00004123"/>
    </source>
</evidence>
<gene>
    <name evidence="5" type="ORF">CPELLU_LOCUS14281</name>
</gene>
<organism evidence="5 6">
    <name type="scientific">Cetraspora pellucida</name>
    <dbReference type="NCBI Taxonomy" id="1433469"/>
    <lineage>
        <taxon>Eukaryota</taxon>
        <taxon>Fungi</taxon>
        <taxon>Fungi incertae sedis</taxon>
        <taxon>Mucoromycota</taxon>
        <taxon>Glomeromycotina</taxon>
        <taxon>Glomeromycetes</taxon>
        <taxon>Diversisporales</taxon>
        <taxon>Gigasporaceae</taxon>
        <taxon>Cetraspora</taxon>
    </lineage>
</organism>
<feature type="compositionally biased region" description="Acidic residues" evidence="4">
    <location>
        <begin position="419"/>
        <end position="461"/>
    </location>
</feature>
<dbReference type="Pfam" id="PF05615">
    <property type="entry name" value="THOC7"/>
    <property type="match status" value="1"/>
</dbReference>
<dbReference type="GO" id="GO:0000445">
    <property type="term" value="C:THO complex part of transcription export complex"/>
    <property type="evidence" value="ECO:0007669"/>
    <property type="project" value="InterPro"/>
</dbReference>
<name>A0A9N9IQJ8_9GLOM</name>
<feature type="compositionally biased region" description="Polar residues" evidence="4">
    <location>
        <begin position="265"/>
        <end position="277"/>
    </location>
</feature>
<sequence>MADEEQIIRDRLTVDERNLRRVTRKIGVFLNSLELGNLKEARVQFNDFIVDFSSYEIGLIRFQVIHDMNLRETRHWEEEALNIGMKQSNPTYKKQKQIEETKRIIEKLEAELEAEEEIRRNKIEYDQLASEINELQSREESINEITKLDEETLLIEEKERLFDETLSHRRAQLERVLSVIQDVQSQIQIEQEQNRHILGEDEEPDATPESIRSEFASPIGSPIPDIQVNGADDTVTHEVVDTVNNIRDPPQTNGNEVNSPRPINGDSTLAVNDNGTPVLQEYQDHSNTPSRQDGSSSGSEKVTQETIPEEGAVVGEAGEVDEEGSIEEMGEVVEDDDESIEDENMGDVDIVASDEDDYTNFQQEQDDECDDIPILDDGEIVEDVEDVFIGKRKRGDDEDDDDDDEEGSLHEKHSRISLDEYEDEGVIEESDGVVDDDGAVDEDDDDDDDDNATIEDNEVQD</sequence>
<evidence type="ECO:0000313" key="6">
    <source>
        <dbReference type="Proteomes" id="UP000789759"/>
    </source>
</evidence>
<evidence type="ECO:0000256" key="3">
    <source>
        <dbReference type="SAM" id="Coils"/>
    </source>
</evidence>
<feature type="compositionally biased region" description="Acidic residues" evidence="4">
    <location>
        <begin position="363"/>
        <end position="386"/>
    </location>
</feature>
<feature type="region of interest" description="Disordered" evidence="4">
    <location>
        <begin position="243"/>
        <end position="348"/>
    </location>
</feature>
<comment type="caution">
    <text evidence="5">The sequence shown here is derived from an EMBL/GenBank/DDBJ whole genome shotgun (WGS) entry which is preliminary data.</text>
</comment>
<dbReference type="GO" id="GO:0006397">
    <property type="term" value="P:mRNA processing"/>
    <property type="evidence" value="ECO:0007669"/>
    <property type="project" value="InterPro"/>
</dbReference>
<keyword evidence="6" id="KW-1185">Reference proteome</keyword>
<protein>
    <submittedName>
        <fullName evidence="5">22771_t:CDS:1</fullName>
    </submittedName>
</protein>
<keyword evidence="3" id="KW-0175">Coiled coil</keyword>
<dbReference type="EMBL" id="CAJVQA010016667">
    <property type="protein sequence ID" value="CAG8744393.1"/>
    <property type="molecule type" value="Genomic_DNA"/>
</dbReference>
<feature type="compositionally biased region" description="Acidic residues" evidence="4">
    <location>
        <begin position="318"/>
        <end position="348"/>
    </location>
</feature>
<feature type="coiled-coil region" evidence="3">
    <location>
        <begin position="91"/>
        <end position="145"/>
    </location>
</feature>
<feature type="compositionally biased region" description="Polar residues" evidence="4">
    <location>
        <begin position="285"/>
        <end position="306"/>
    </location>
</feature>
<dbReference type="AlphaFoldDB" id="A0A9N9IQJ8"/>
<comment type="subcellular location">
    <subcellularLocation>
        <location evidence="1">Nucleus</location>
    </subcellularLocation>
</comment>
<feature type="compositionally biased region" description="Basic and acidic residues" evidence="4">
    <location>
        <begin position="407"/>
        <end position="418"/>
    </location>
</feature>
<evidence type="ECO:0000313" key="5">
    <source>
        <dbReference type="EMBL" id="CAG8744393.1"/>
    </source>
</evidence>
<feature type="compositionally biased region" description="Acidic residues" evidence="4">
    <location>
        <begin position="397"/>
        <end position="406"/>
    </location>
</feature>